<dbReference type="Pfam" id="PF01510">
    <property type="entry name" value="Amidase_2"/>
    <property type="match status" value="1"/>
</dbReference>
<dbReference type="KEGG" id="arf:AR1Y2_0431"/>
<dbReference type="GO" id="GO:0009253">
    <property type="term" value="P:peptidoglycan catabolic process"/>
    <property type="evidence" value="ECO:0007669"/>
    <property type="project" value="InterPro"/>
</dbReference>
<organism evidence="7 8">
    <name type="scientific">Anaerostipes rhamnosivorans</name>
    <dbReference type="NCBI Taxonomy" id="1229621"/>
    <lineage>
        <taxon>Bacteria</taxon>
        <taxon>Bacillati</taxon>
        <taxon>Bacillota</taxon>
        <taxon>Clostridia</taxon>
        <taxon>Lachnospirales</taxon>
        <taxon>Lachnospiraceae</taxon>
        <taxon>Anaerostipes</taxon>
    </lineage>
</organism>
<keyword evidence="8" id="KW-1185">Reference proteome</keyword>
<accession>A0A4P8IB86</accession>
<evidence type="ECO:0000256" key="5">
    <source>
        <dbReference type="ARBA" id="ARBA00023316"/>
    </source>
</evidence>
<evidence type="ECO:0000313" key="8">
    <source>
        <dbReference type="Proteomes" id="UP000298653"/>
    </source>
</evidence>
<dbReference type="SUPFAM" id="SSF55846">
    <property type="entry name" value="N-acetylmuramoyl-L-alanine amidase-like"/>
    <property type="match status" value="1"/>
</dbReference>
<dbReference type="PANTHER" id="PTHR30417:SF1">
    <property type="entry name" value="N-ACETYLMURAMOYL-L-ALANINE AMIDASE AMID"/>
    <property type="match status" value="1"/>
</dbReference>
<comment type="similarity">
    <text evidence="2">Belongs to the N-acetylmuramoyl-L-alanine amidase 2 family.</text>
</comment>
<dbReference type="EMBL" id="CP040058">
    <property type="protein sequence ID" value="QCP33885.1"/>
    <property type="molecule type" value="Genomic_DNA"/>
</dbReference>
<evidence type="ECO:0000256" key="4">
    <source>
        <dbReference type="ARBA" id="ARBA00022801"/>
    </source>
</evidence>
<gene>
    <name evidence="7" type="ORF">AR1Y2_0431</name>
</gene>
<dbReference type="InterPro" id="IPR051206">
    <property type="entry name" value="NAMLAA_amidase_2"/>
</dbReference>
<keyword evidence="4" id="KW-0378">Hydrolase</keyword>
<dbReference type="Proteomes" id="UP000298653">
    <property type="component" value="Chromosome"/>
</dbReference>
<evidence type="ECO:0000256" key="3">
    <source>
        <dbReference type="ARBA" id="ARBA00011901"/>
    </source>
</evidence>
<dbReference type="InterPro" id="IPR036366">
    <property type="entry name" value="PGBDSf"/>
</dbReference>
<evidence type="ECO:0000313" key="7">
    <source>
        <dbReference type="EMBL" id="QCP33885.1"/>
    </source>
</evidence>
<dbReference type="GO" id="GO:0071555">
    <property type="term" value="P:cell wall organization"/>
    <property type="evidence" value="ECO:0007669"/>
    <property type="project" value="UniProtKB-KW"/>
</dbReference>
<comment type="catalytic activity">
    <reaction evidence="1">
        <text>Hydrolyzes the link between N-acetylmuramoyl residues and L-amino acid residues in certain cell-wall glycopeptides.</text>
        <dbReference type="EC" id="3.5.1.28"/>
    </reaction>
</comment>
<dbReference type="AlphaFoldDB" id="A0A4P8IB86"/>
<dbReference type="GO" id="GO:0008745">
    <property type="term" value="F:N-acetylmuramoyl-L-alanine amidase activity"/>
    <property type="evidence" value="ECO:0007669"/>
    <property type="project" value="UniProtKB-EC"/>
</dbReference>
<dbReference type="PANTHER" id="PTHR30417">
    <property type="entry name" value="N-ACETYLMURAMOYL-L-ALANINE AMIDASE AMID"/>
    <property type="match status" value="1"/>
</dbReference>
<keyword evidence="5" id="KW-0961">Cell wall biogenesis/degradation</keyword>
<dbReference type="EC" id="3.5.1.28" evidence="3"/>
<dbReference type="SUPFAM" id="SSF47090">
    <property type="entry name" value="PGBD-like"/>
    <property type="match status" value="1"/>
</dbReference>
<feature type="domain" description="N-acetylmuramoyl-L-alanine amidase" evidence="6">
    <location>
        <begin position="14"/>
        <end position="163"/>
    </location>
</feature>
<dbReference type="InterPro" id="IPR036365">
    <property type="entry name" value="PGBD-like_sf"/>
</dbReference>
<evidence type="ECO:0000256" key="2">
    <source>
        <dbReference type="ARBA" id="ARBA00007553"/>
    </source>
</evidence>
<protein>
    <recommendedName>
        <fullName evidence="3">N-acetylmuramoyl-L-alanine amidase</fullName>
        <ecNumber evidence="3">3.5.1.28</ecNumber>
    </recommendedName>
</protein>
<dbReference type="Gene3D" id="3.40.80.10">
    <property type="entry name" value="Peptidoglycan recognition protein-like"/>
    <property type="match status" value="1"/>
</dbReference>
<dbReference type="GO" id="GO:0009254">
    <property type="term" value="P:peptidoglycan turnover"/>
    <property type="evidence" value="ECO:0007669"/>
    <property type="project" value="TreeGrafter"/>
</dbReference>
<evidence type="ECO:0000256" key="1">
    <source>
        <dbReference type="ARBA" id="ARBA00001561"/>
    </source>
</evidence>
<dbReference type="RefSeq" id="WP_137327497.1">
    <property type="nucleotide sequence ID" value="NZ_CP040058.1"/>
</dbReference>
<proteinExistence type="inferred from homology"/>
<evidence type="ECO:0000259" key="6">
    <source>
        <dbReference type="SMART" id="SM00644"/>
    </source>
</evidence>
<dbReference type="InterPro" id="IPR002502">
    <property type="entry name" value="Amidase_domain"/>
</dbReference>
<dbReference type="SMART" id="SM00644">
    <property type="entry name" value="Ami_2"/>
    <property type="match status" value="1"/>
</dbReference>
<name>A0A4P8IB86_9FIRM</name>
<dbReference type="Gene3D" id="1.10.101.10">
    <property type="entry name" value="PGBD-like superfamily/PGBD"/>
    <property type="match status" value="1"/>
</dbReference>
<reference evidence="7 8" key="1">
    <citation type="submission" date="2019-05" db="EMBL/GenBank/DDBJ databases">
        <title>Complete genome sequencing of Anaerostipes rhamnosivorans.</title>
        <authorList>
            <person name="Bui T.P.N."/>
            <person name="de Vos W.M."/>
        </authorList>
    </citation>
    <scope>NUCLEOTIDE SEQUENCE [LARGE SCALE GENOMIC DNA]</scope>
    <source>
        <strain evidence="7 8">1y2</strain>
    </source>
</reference>
<dbReference type="OrthoDB" id="9794294at2"/>
<dbReference type="InterPro" id="IPR036505">
    <property type="entry name" value="Amidase/PGRP_sf"/>
</dbReference>
<sequence>MGIKWKKIWADKRNYGGRRNLKDIEYIVLHYTANDGDTADNNGKYFKNNVVKASAHCFVDDGVVVKSVPLRNIAWAVGGTYDLSGAAGNFYGKCTNANSISIEMCDTIRDGKVTVSTKTRAMTIDLVKYYMKKYGVPASHVIRHWDVNGKECPAYWAGTDNSGWNSFKKAIGGQSETKKYTTVKKTSGKEAVCWLQKKLNTLAEGSEIDEDGIWGPRTQSKLEAYWRQLRWKKGSYAGKKTCRALNKNRKK</sequence>
<dbReference type="CDD" id="cd06583">
    <property type="entry name" value="PGRP"/>
    <property type="match status" value="1"/>
</dbReference>